<dbReference type="PRINTS" id="PR00081">
    <property type="entry name" value="GDHRDH"/>
</dbReference>
<dbReference type="Pfam" id="PF00106">
    <property type="entry name" value="adh_short"/>
    <property type="match status" value="1"/>
</dbReference>
<evidence type="ECO:0000256" key="3">
    <source>
        <dbReference type="RuleBase" id="RU000363"/>
    </source>
</evidence>
<dbReference type="InterPro" id="IPR036291">
    <property type="entry name" value="NAD(P)-bd_dom_sf"/>
</dbReference>
<evidence type="ECO:0000256" key="2">
    <source>
        <dbReference type="ARBA" id="ARBA00023002"/>
    </source>
</evidence>
<gene>
    <name evidence="5" type="ORF">B0T22DRAFT_269399</name>
</gene>
<dbReference type="InterPro" id="IPR002347">
    <property type="entry name" value="SDR_fam"/>
</dbReference>
<feature type="chain" id="PRO_5042101681" description="Oxidoreductase" evidence="4">
    <location>
        <begin position="20"/>
        <end position="302"/>
    </location>
</feature>
<dbReference type="SUPFAM" id="SSF51735">
    <property type="entry name" value="NAD(P)-binding Rossmann-fold domains"/>
    <property type="match status" value="1"/>
</dbReference>
<dbReference type="PANTHER" id="PTHR43976">
    <property type="entry name" value="SHORT CHAIN DEHYDROGENASE"/>
    <property type="match status" value="1"/>
</dbReference>
<reference evidence="5" key="2">
    <citation type="submission" date="2023-06" db="EMBL/GenBank/DDBJ databases">
        <authorList>
            <consortium name="Lawrence Berkeley National Laboratory"/>
            <person name="Haridas S."/>
            <person name="Hensen N."/>
            <person name="Bonometti L."/>
            <person name="Westerberg I."/>
            <person name="Brannstrom I.O."/>
            <person name="Guillou S."/>
            <person name="Cros-Aarteil S."/>
            <person name="Calhoun S."/>
            <person name="Kuo A."/>
            <person name="Mondo S."/>
            <person name="Pangilinan J."/>
            <person name="Riley R."/>
            <person name="Labutti K."/>
            <person name="Andreopoulos B."/>
            <person name="Lipzen A."/>
            <person name="Chen C."/>
            <person name="Yanf M."/>
            <person name="Daum C."/>
            <person name="Ng V."/>
            <person name="Clum A."/>
            <person name="Steindorff A."/>
            <person name="Ohm R."/>
            <person name="Martin F."/>
            <person name="Silar P."/>
            <person name="Natvig D."/>
            <person name="Lalanne C."/>
            <person name="Gautier V."/>
            <person name="Ament-Velasquez S.L."/>
            <person name="Kruys A."/>
            <person name="Hutchinson M.I."/>
            <person name="Powell A.J."/>
            <person name="Barry K."/>
            <person name="Miller A.N."/>
            <person name="Grigoriev I.V."/>
            <person name="Debuchy R."/>
            <person name="Gladieux P."/>
            <person name="Thoren M.H."/>
            <person name="Johannesson H."/>
        </authorList>
    </citation>
    <scope>NUCLEOTIDE SEQUENCE</scope>
    <source>
        <strain evidence="5">CBS 314.62</strain>
    </source>
</reference>
<feature type="signal peptide" evidence="4">
    <location>
        <begin position="1"/>
        <end position="19"/>
    </location>
</feature>
<dbReference type="PRINTS" id="PR00080">
    <property type="entry name" value="SDRFAMILY"/>
</dbReference>
<accession>A0AAE0X3A5</accession>
<dbReference type="EMBL" id="JAULSO010000004">
    <property type="protein sequence ID" value="KAK3684067.1"/>
    <property type="molecule type" value="Genomic_DNA"/>
</dbReference>
<organism evidence="5 6">
    <name type="scientific">Podospora appendiculata</name>
    <dbReference type="NCBI Taxonomy" id="314037"/>
    <lineage>
        <taxon>Eukaryota</taxon>
        <taxon>Fungi</taxon>
        <taxon>Dikarya</taxon>
        <taxon>Ascomycota</taxon>
        <taxon>Pezizomycotina</taxon>
        <taxon>Sordariomycetes</taxon>
        <taxon>Sordariomycetidae</taxon>
        <taxon>Sordariales</taxon>
        <taxon>Podosporaceae</taxon>
        <taxon>Podospora</taxon>
    </lineage>
</organism>
<dbReference type="GO" id="GO:0016491">
    <property type="term" value="F:oxidoreductase activity"/>
    <property type="evidence" value="ECO:0007669"/>
    <property type="project" value="UniProtKB-KW"/>
</dbReference>
<evidence type="ECO:0000313" key="5">
    <source>
        <dbReference type="EMBL" id="KAK3684067.1"/>
    </source>
</evidence>
<protein>
    <recommendedName>
        <fullName evidence="7">Oxidoreductase</fullName>
    </recommendedName>
</protein>
<comment type="similarity">
    <text evidence="1 3">Belongs to the short-chain dehydrogenases/reductases (SDR) family.</text>
</comment>
<comment type="caution">
    <text evidence="5">The sequence shown here is derived from an EMBL/GenBank/DDBJ whole genome shotgun (WGS) entry which is preliminary data.</text>
</comment>
<keyword evidence="2" id="KW-0560">Oxidoreductase</keyword>
<proteinExistence type="inferred from homology"/>
<reference evidence="5" key="1">
    <citation type="journal article" date="2023" name="Mol. Phylogenet. Evol.">
        <title>Genome-scale phylogeny and comparative genomics of the fungal order Sordariales.</title>
        <authorList>
            <person name="Hensen N."/>
            <person name="Bonometti L."/>
            <person name="Westerberg I."/>
            <person name="Brannstrom I.O."/>
            <person name="Guillou S."/>
            <person name="Cros-Aarteil S."/>
            <person name="Calhoun S."/>
            <person name="Haridas S."/>
            <person name="Kuo A."/>
            <person name="Mondo S."/>
            <person name="Pangilinan J."/>
            <person name="Riley R."/>
            <person name="LaButti K."/>
            <person name="Andreopoulos B."/>
            <person name="Lipzen A."/>
            <person name="Chen C."/>
            <person name="Yan M."/>
            <person name="Daum C."/>
            <person name="Ng V."/>
            <person name="Clum A."/>
            <person name="Steindorff A."/>
            <person name="Ohm R.A."/>
            <person name="Martin F."/>
            <person name="Silar P."/>
            <person name="Natvig D.O."/>
            <person name="Lalanne C."/>
            <person name="Gautier V."/>
            <person name="Ament-Velasquez S.L."/>
            <person name="Kruys A."/>
            <person name="Hutchinson M.I."/>
            <person name="Powell A.J."/>
            <person name="Barry K."/>
            <person name="Miller A.N."/>
            <person name="Grigoriev I.V."/>
            <person name="Debuchy R."/>
            <person name="Gladieux P."/>
            <person name="Hiltunen Thoren M."/>
            <person name="Johannesson H."/>
        </authorList>
    </citation>
    <scope>NUCLEOTIDE SEQUENCE</scope>
    <source>
        <strain evidence="5">CBS 314.62</strain>
    </source>
</reference>
<sequence>MSTPLVWLITGCTSGSGLALVHAIAVRGDSVIATGRNITSRSPSLASPSIALLDLDIVSPLADIEAVVSHAVTLFGRIDVLVNNAGMTRVSALEEASEAFVKAIFDVNLFGAIKVTQAVLPHMRAAGTGTVVCIGAGLGWVSIPFLTHYSLTKAALTMFAEGLHKEIAPLGLRSIIFEPGGFDSQLFVPRDPSVSRAPKIADYLPQFTKIFGSGGFVPPPGDIAKLPDTIIDVVKGEGLARGRRVPVRVVLGPDSLDAVRQKCTEQLRLLDQWEVVSLSVMKEGARETPQSFLDGFSILDKS</sequence>
<name>A0AAE0X3A5_9PEZI</name>
<dbReference type="Proteomes" id="UP001270362">
    <property type="component" value="Unassembled WGS sequence"/>
</dbReference>
<dbReference type="PANTHER" id="PTHR43976:SF16">
    <property type="entry name" value="SHORT-CHAIN DEHYDROGENASE_REDUCTASE FAMILY PROTEIN"/>
    <property type="match status" value="1"/>
</dbReference>
<keyword evidence="4" id="KW-0732">Signal</keyword>
<evidence type="ECO:0008006" key="7">
    <source>
        <dbReference type="Google" id="ProtNLM"/>
    </source>
</evidence>
<dbReference type="InterPro" id="IPR051911">
    <property type="entry name" value="SDR_oxidoreductase"/>
</dbReference>
<evidence type="ECO:0000256" key="4">
    <source>
        <dbReference type="SAM" id="SignalP"/>
    </source>
</evidence>
<dbReference type="Gene3D" id="3.40.50.720">
    <property type="entry name" value="NAD(P)-binding Rossmann-like Domain"/>
    <property type="match status" value="1"/>
</dbReference>
<evidence type="ECO:0000256" key="1">
    <source>
        <dbReference type="ARBA" id="ARBA00006484"/>
    </source>
</evidence>
<evidence type="ECO:0000313" key="6">
    <source>
        <dbReference type="Proteomes" id="UP001270362"/>
    </source>
</evidence>
<keyword evidence="6" id="KW-1185">Reference proteome</keyword>
<dbReference type="AlphaFoldDB" id="A0AAE0X3A5"/>